<dbReference type="GO" id="GO:0016746">
    <property type="term" value="F:acyltransferase activity"/>
    <property type="evidence" value="ECO:0007669"/>
    <property type="project" value="UniProtKB-KW"/>
</dbReference>
<dbReference type="Pfam" id="PF13530">
    <property type="entry name" value="SCP2_2"/>
    <property type="match status" value="1"/>
</dbReference>
<proteinExistence type="predicted"/>
<gene>
    <name evidence="2" type="primary">eis</name>
    <name evidence="2" type="ORF">ACFO5I_04735</name>
</gene>
<dbReference type="RefSeq" id="WP_239576208.1">
    <property type="nucleotide sequence ID" value="NZ_JAFBFD010000061.1"/>
</dbReference>
<evidence type="ECO:0000313" key="3">
    <source>
        <dbReference type="Proteomes" id="UP001595969"/>
    </source>
</evidence>
<dbReference type="EC" id="2.3.1.-" evidence="2"/>
<dbReference type="InterPro" id="IPR036527">
    <property type="entry name" value="SCP2_sterol-bd_dom_sf"/>
</dbReference>
<dbReference type="PROSITE" id="PS51186">
    <property type="entry name" value="GNAT"/>
    <property type="match status" value="1"/>
</dbReference>
<dbReference type="Gene3D" id="3.30.1050.10">
    <property type="entry name" value="SCP2 sterol-binding domain"/>
    <property type="match status" value="1"/>
</dbReference>
<dbReference type="SUPFAM" id="SSF55718">
    <property type="entry name" value="SCP-like"/>
    <property type="match status" value="1"/>
</dbReference>
<dbReference type="InterPro" id="IPR041380">
    <property type="entry name" value="Acetyltransf_17"/>
</dbReference>
<organism evidence="2 3">
    <name type="scientific">Enterococcus lemanii</name>
    <dbReference type="NCBI Taxonomy" id="1159752"/>
    <lineage>
        <taxon>Bacteria</taxon>
        <taxon>Bacillati</taxon>
        <taxon>Bacillota</taxon>
        <taxon>Bacilli</taxon>
        <taxon>Lactobacillales</taxon>
        <taxon>Enterococcaceae</taxon>
        <taxon>Enterococcus</taxon>
    </lineage>
</organism>
<name>A0ABV9MSQ3_9ENTE</name>
<dbReference type="Pfam" id="PF13527">
    <property type="entry name" value="Acetyltransf_9"/>
    <property type="match status" value="1"/>
</dbReference>
<dbReference type="InterPro" id="IPR000182">
    <property type="entry name" value="GNAT_dom"/>
</dbReference>
<comment type="caution">
    <text evidence="2">The sequence shown here is derived from an EMBL/GenBank/DDBJ whole genome shotgun (WGS) entry which is preliminary data.</text>
</comment>
<dbReference type="SUPFAM" id="SSF55729">
    <property type="entry name" value="Acyl-CoA N-acyltransferases (Nat)"/>
    <property type="match status" value="1"/>
</dbReference>
<reference evidence="3" key="1">
    <citation type="journal article" date="2019" name="Int. J. Syst. Evol. Microbiol.">
        <title>The Global Catalogue of Microorganisms (GCM) 10K type strain sequencing project: providing services to taxonomists for standard genome sequencing and annotation.</title>
        <authorList>
            <consortium name="The Broad Institute Genomics Platform"/>
            <consortium name="The Broad Institute Genome Sequencing Center for Infectious Disease"/>
            <person name="Wu L."/>
            <person name="Ma J."/>
        </authorList>
    </citation>
    <scope>NUCLEOTIDE SEQUENCE [LARGE SCALE GENOMIC DNA]</scope>
    <source>
        <strain evidence="3">CGMCC 1.19032</strain>
    </source>
</reference>
<sequence>MPEIKKMNQEEYEQMFQLAQYAFQLDTSGAYQERFNYLAQHSVNYGSFEGDHLASQVIATPFKVNFFNQVHSMMGIGFVSSDPSFRGGGRIDEIMRQILRDCYEQNILFSYLAPFSYPFYRRYGYELLFERISYRLPSKEWEIGPKTKGEIRKKTWIQAKEELKQIYQKVMQKKPGALVREEWWYDYKFDLHRSNYFAIYYDDKQQAQGYLVYQIKAGVFTCVEWLYQTLDAYHGLNRYIASHIDSVSEFYYEQAFNGKTPFAWTQVPIQKAQIRPEMMARIVDFEAFLNVFPFERLTESFAIEMTEDIYAPWNQGIYEIVREDNRNIKIQKVLKTSLPRLTGTIQAYTQLFLGYQSFDYLLFLNKIQAEIELKSILDSIFPQEAPLLEDYF</sequence>
<keyword evidence="2" id="KW-0808">Transferase</keyword>
<dbReference type="Pfam" id="PF17668">
    <property type="entry name" value="Acetyltransf_17"/>
    <property type="match status" value="1"/>
</dbReference>
<dbReference type="Gene3D" id="3.40.630.30">
    <property type="match status" value="2"/>
</dbReference>
<evidence type="ECO:0000259" key="1">
    <source>
        <dbReference type="PROSITE" id="PS51186"/>
    </source>
</evidence>
<dbReference type="InterPro" id="IPR025559">
    <property type="entry name" value="Eis_dom"/>
</dbReference>
<dbReference type="PANTHER" id="PTHR37817">
    <property type="entry name" value="N-ACETYLTRANSFERASE EIS"/>
    <property type="match status" value="1"/>
</dbReference>
<feature type="domain" description="N-acetyltransferase" evidence="1">
    <location>
        <begin position="2"/>
        <end position="142"/>
    </location>
</feature>
<keyword evidence="2" id="KW-0012">Acyltransferase</keyword>
<dbReference type="EMBL" id="JBHSGS010000027">
    <property type="protein sequence ID" value="MFC4719032.1"/>
    <property type="molecule type" value="Genomic_DNA"/>
</dbReference>
<dbReference type="PANTHER" id="PTHR37817:SF1">
    <property type="entry name" value="N-ACETYLTRANSFERASE EIS"/>
    <property type="match status" value="1"/>
</dbReference>
<keyword evidence="3" id="KW-1185">Reference proteome</keyword>
<dbReference type="Proteomes" id="UP001595969">
    <property type="component" value="Unassembled WGS sequence"/>
</dbReference>
<dbReference type="InterPro" id="IPR016181">
    <property type="entry name" value="Acyl_CoA_acyltransferase"/>
</dbReference>
<accession>A0ABV9MSQ3</accession>
<protein>
    <submittedName>
        <fullName evidence="2">Enhanced intracellular survival protein Eis</fullName>
        <ecNumber evidence="2">2.3.1.-</ecNumber>
    </submittedName>
</protein>
<evidence type="ECO:0000313" key="2">
    <source>
        <dbReference type="EMBL" id="MFC4719032.1"/>
    </source>
</evidence>
<dbReference type="InterPro" id="IPR051554">
    <property type="entry name" value="Acetyltransferase_Eis"/>
</dbReference>